<comment type="similarity">
    <text evidence="2 7">Belongs to the peroxisomal membrane protein PXMP2/4 family.</text>
</comment>
<keyword evidence="3 7" id="KW-0812">Transmembrane</keyword>
<evidence type="ECO:0000256" key="5">
    <source>
        <dbReference type="ARBA" id="ARBA00023136"/>
    </source>
</evidence>
<comment type="caution">
    <text evidence="8">The sequence shown here is derived from an EMBL/GenBank/DDBJ whole genome shotgun (WGS) entry which is preliminary data.</text>
</comment>
<dbReference type="PANTHER" id="PTHR11266:SF17">
    <property type="entry name" value="PROTEIN MPV17"/>
    <property type="match status" value="1"/>
</dbReference>
<feature type="transmembrane region" description="Helical" evidence="7">
    <location>
        <begin position="55"/>
        <end position="74"/>
    </location>
</feature>
<protein>
    <recommendedName>
        <fullName evidence="6">Mitochondrial inner membrane protein Mpv17</fullName>
    </recommendedName>
</protein>
<keyword evidence="5 7" id="KW-0472">Membrane</keyword>
<comment type="subcellular location">
    <subcellularLocation>
        <location evidence="1">Membrane</location>
        <topology evidence="1">Multi-pass membrane protein</topology>
    </subcellularLocation>
</comment>
<organism evidence="8 9">
    <name type="scientific">Cotesia glomerata</name>
    <name type="common">Lepidopteran parasitic wasp</name>
    <name type="synonym">Apanteles glomeratus</name>
    <dbReference type="NCBI Taxonomy" id="32391"/>
    <lineage>
        <taxon>Eukaryota</taxon>
        <taxon>Metazoa</taxon>
        <taxon>Ecdysozoa</taxon>
        <taxon>Arthropoda</taxon>
        <taxon>Hexapoda</taxon>
        <taxon>Insecta</taxon>
        <taxon>Pterygota</taxon>
        <taxon>Neoptera</taxon>
        <taxon>Endopterygota</taxon>
        <taxon>Hymenoptera</taxon>
        <taxon>Apocrita</taxon>
        <taxon>Ichneumonoidea</taxon>
        <taxon>Braconidae</taxon>
        <taxon>Microgastrinae</taxon>
        <taxon>Cotesia</taxon>
    </lineage>
</organism>
<dbReference type="GO" id="GO:0005739">
    <property type="term" value="C:mitochondrion"/>
    <property type="evidence" value="ECO:0007669"/>
    <property type="project" value="TreeGrafter"/>
</dbReference>
<proteinExistence type="inferred from homology"/>
<accession>A0AAV7ICR4</accession>
<dbReference type="GO" id="GO:0016020">
    <property type="term" value="C:membrane"/>
    <property type="evidence" value="ECO:0007669"/>
    <property type="project" value="UniProtKB-SubCell"/>
</dbReference>
<reference evidence="8 9" key="1">
    <citation type="journal article" date="2021" name="J. Hered.">
        <title>A chromosome-level genome assembly of the parasitoid wasp, Cotesia glomerata (Hymenoptera: Braconidae).</title>
        <authorList>
            <person name="Pinto B.J."/>
            <person name="Weis J.J."/>
            <person name="Gamble T."/>
            <person name="Ode P.J."/>
            <person name="Paul R."/>
            <person name="Zaspel J.M."/>
        </authorList>
    </citation>
    <scope>NUCLEOTIDE SEQUENCE [LARGE SCALE GENOMIC DNA]</scope>
    <source>
        <strain evidence="8">CgM1</strain>
    </source>
</reference>
<evidence type="ECO:0000256" key="3">
    <source>
        <dbReference type="ARBA" id="ARBA00022692"/>
    </source>
</evidence>
<dbReference type="AlphaFoldDB" id="A0AAV7ICR4"/>
<dbReference type="InterPro" id="IPR007248">
    <property type="entry name" value="Mpv17_PMP22"/>
</dbReference>
<dbReference type="GO" id="GO:1901858">
    <property type="term" value="P:regulation of mitochondrial DNA metabolic process"/>
    <property type="evidence" value="ECO:0007669"/>
    <property type="project" value="TreeGrafter"/>
</dbReference>
<dbReference type="Proteomes" id="UP000826195">
    <property type="component" value="Unassembled WGS sequence"/>
</dbReference>
<dbReference type="GO" id="GO:0015267">
    <property type="term" value="F:channel activity"/>
    <property type="evidence" value="ECO:0007669"/>
    <property type="project" value="TreeGrafter"/>
</dbReference>
<gene>
    <name evidence="8" type="ORF">KQX54_010219</name>
</gene>
<feature type="transmembrane region" description="Helical" evidence="7">
    <location>
        <begin position="95"/>
        <end position="114"/>
    </location>
</feature>
<keyword evidence="9" id="KW-1185">Reference proteome</keyword>
<evidence type="ECO:0000256" key="4">
    <source>
        <dbReference type="ARBA" id="ARBA00022989"/>
    </source>
</evidence>
<evidence type="ECO:0000256" key="2">
    <source>
        <dbReference type="ARBA" id="ARBA00006824"/>
    </source>
</evidence>
<name>A0AAV7ICR4_COTGL</name>
<keyword evidence="4 7" id="KW-1133">Transmembrane helix</keyword>
<evidence type="ECO:0000256" key="1">
    <source>
        <dbReference type="ARBA" id="ARBA00004141"/>
    </source>
</evidence>
<evidence type="ECO:0000313" key="9">
    <source>
        <dbReference type="Proteomes" id="UP000826195"/>
    </source>
</evidence>
<evidence type="ECO:0000313" key="8">
    <source>
        <dbReference type="EMBL" id="KAH0549539.1"/>
    </source>
</evidence>
<evidence type="ECO:0000256" key="6">
    <source>
        <dbReference type="ARBA" id="ARBA00049743"/>
    </source>
</evidence>
<sequence>MSGFFKFYKQLLVKYPLGLQALQAGALMAVGDQMAQNLVENRSFNDLDFMRTAKFYAIGFFIGGPSTRTWYGVLDKYIGSKGTVVALKKVAFDQLLFAPTFIVVLLSSIGLMQGNDINGIKTKLSNEYKDILINNYKKFYSF</sequence>
<dbReference type="EMBL" id="JAHXZJ010001864">
    <property type="protein sequence ID" value="KAH0549539.1"/>
    <property type="molecule type" value="Genomic_DNA"/>
</dbReference>
<evidence type="ECO:0000256" key="7">
    <source>
        <dbReference type="RuleBase" id="RU363053"/>
    </source>
</evidence>
<dbReference type="PANTHER" id="PTHR11266">
    <property type="entry name" value="PEROXISOMAL MEMBRANE PROTEIN 2, PXMP2 MPV17"/>
    <property type="match status" value="1"/>
</dbReference>